<accession>A0A0C3B4U5</accession>
<reference evidence="2 3" key="1">
    <citation type="submission" date="2014-04" db="EMBL/GenBank/DDBJ databases">
        <authorList>
            <consortium name="DOE Joint Genome Institute"/>
            <person name="Kuo A."/>
            <person name="Zuccaro A."/>
            <person name="Kohler A."/>
            <person name="Nagy L.G."/>
            <person name="Floudas D."/>
            <person name="Copeland A."/>
            <person name="Barry K.W."/>
            <person name="Cichocki N."/>
            <person name="Veneault-Fourrey C."/>
            <person name="LaButti K."/>
            <person name="Lindquist E.A."/>
            <person name="Lipzen A."/>
            <person name="Lundell T."/>
            <person name="Morin E."/>
            <person name="Murat C."/>
            <person name="Sun H."/>
            <person name="Tunlid A."/>
            <person name="Henrissat B."/>
            <person name="Grigoriev I.V."/>
            <person name="Hibbett D.S."/>
            <person name="Martin F."/>
            <person name="Nordberg H.P."/>
            <person name="Cantor M.N."/>
            <person name="Hua S.X."/>
        </authorList>
    </citation>
    <scope>NUCLEOTIDE SEQUENCE [LARGE SCALE GENOMIC DNA]</scope>
    <source>
        <strain evidence="2 3">MAFF 305830</strain>
    </source>
</reference>
<protein>
    <recommendedName>
        <fullName evidence="4">F-box domain-containing protein</fullName>
    </recommendedName>
</protein>
<gene>
    <name evidence="2" type="ORF">M408DRAFT_311410</name>
</gene>
<reference evidence="3" key="2">
    <citation type="submission" date="2015-01" db="EMBL/GenBank/DDBJ databases">
        <title>Evolutionary Origins and Diversification of the Mycorrhizal Mutualists.</title>
        <authorList>
            <consortium name="DOE Joint Genome Institute"/>
            <consortium name="Mycorrhizal Genomics Consortium"/>
            <person name="Kohler A."/>
            <person name="Kuo A."/>
            <person name="Nagy L.G."/>
            <person name="Floudas D."/>
            <person name="Copeland A."/>
            <person name="Barry K.W."/>
            <person name="Cichocki N."/>
            <person name="Veneault-Fourrey C."/>
            <person name="LaButti K."/>
            <person name="Lindquist E.A."/>
            <person name="Lipzen A."/>
            <person name="Lundell T."/>
            <person name="Morin E."/>
            <person name="Murat C."/>
            <person name="Riley R."/>
            <person name="Ohm R."/>
            <person name="Sun H."/>
            <person name="Tunlid A."/>
            <person name="Henrissat B."/>
            <person name="Grigoriev I.V."/>
            <person name="Hibbett D.S."/>
            <person name="Martin F."/>
        </authorList>
    </citation>
    <scope>NUCLEOTIDE SEQUENCE [LARGE SCALE GENOMIC DNA]</scope>
    <source>
        <strain evidence="3">MAFF 305830</strain>
    </source>
</reference>
<dbReference type="EMBL" id="KN824300">
    <property type="protein sequence ID" value="KIM27199.1"/>
    <property type="molecule type" value="Genomic_DNA"/>
</dbReference>
<dbReference type="HOGENOM" id="CLU_412303_0_0_1"/>
<sequence length="666" mass="75334">MSHPVVPVTWREGIDEGLSSSMFTGNPLIFEISMFRGRKSLGYRSGPVLVSSLRDERRWEVSWACPLGEDAVVCIGAGRITGPKGWAGHRLGRQGTPDSTAEEMSSFPSKPVQQDTETRQIGNVTNTFQTEIQAENSPSRQISLFLTPISRLPTELLGYIFEDFVELNQSPWLLTTINRHWRDIALATPVLWAHIYVCGVGDKWFSLKYVDHDVWTVYGSTLIYRGMYKICRTIEEVESMVSRTAAAQLDIKYTNNANVLDQKALAFTITTYSSRIRSLDISSPIHTLSQDLLHLPELPALKQLSLRLLDRKRSQPFATAILLSAPGLESLVMDAGDDLLLGHSLWGSLRVLQLDEKPPCINQLNGTVSMFESLEGETRRSLSHSVVSMTWRGGIDEDASSRMFTGNPLIFEISMFRSWAGHRLGRQDSVFDRPKISGTPDSTAEEMSSFPWKLAQQDTDTKQILRVTSTFQTQIQAESSSSRQTSLFSAPINKLPTELLGYIFEDFVELNQSPWLLTTINKHWRDIALATPALWAHIYVCGTGDKWFSLKYVDHDVWTAYGSTLIYRGMYKICRTIEEVESMVSRAAAAQLDIKYTNNANILDQKALISFISLNFQHSLSYLFVCLIERDPSPLRQQSFSLPLDWNLSEWMRETIFFWDTHSGAH</sequence>
<evidence type="ECO:0000313" key="2">
    <source>
        <dbReference type="EMBL" id="KIM27199.1"/>
    </source>
</evidence>
<dbReference type="Proteomes" id="UP000054097">
    <property type="component" value="Unassembled WGS sequence"/>
</dbReference>
<organism evidence="2 3">
    <name type="scientific">Serendipita vermifera MAFF 305830</name>
    <dbReference type="NCBI Taxonomy" id="933852"/>
    <lineage>
        <taxon>Eukaryota</taxon>
        <taxon>Fungi</taxon>
        <taxon>Dikarya</taxon>
        <taxon>Basidiomycota</taxon>
        <taxon>Agaricomycotina</taxon>
        <taxon>Agaricomycetes</taxon>
        <taxon>Sebacinales</taxon>
        <taxon>Serendipitaceae</taxon>
        <taxon>Serendipita</taxon>
    </lineage>
</organism>
<proteinExistence type="predicted"/>
<dbReference type="OrthoDB" id="3365698at2759"/>
<evidence type="ECO:0000256" key="1">
    <source>
        <dbReference type="SAM" id="MobiDB-lite"/>
    </source>
</evidence>
<evidence type="ECO:0000313" key="3">
    <source>
        <dbReference type="Proteomes" id="UP000054097"/>
    </source>
</evidence>
<feature type="region of interest" description="Disordered" evidence="1">
    <location>
        <begin position="86"/>
        <end position="116"/>
    </location>
</feature>
<evidence type="ECO:0008006" key="4">
    <source>
        <dbReference type="Google" id="ProtNLM"/>
    </source>
</evidence>
<feature type="compositionally biased region" description="Polar residues" evidence="1">
    <location>
        <begin position="96"/>
        <end position="116"/>
    </location>
</feature>
<dbReference type="AlphaFoldDB" id="A0A0C3B4U5"/>
<name>A0A0C3B4U5_SERVB</name>
<keyword evidence="3" id="KW-1185">Reference proteome</keyword>